<evidence type="ECO:0000256" key="1">
    <source>
        <dbReference type="ARBA" id="ARBA00001947"/>
    </source>
</evidence>
<dbReference type="PANTHER" id="PTHR43221">
    <property type="entry name" value="PROTEASE HTPX"/>
    <property type="match status" value="1"/>
</dbReference>
<keyword evidence="9 12" id="KW-1133">Transmembrane helix</keyword>
<evidence type="ECO:0000256" key="11">
    <source>
        <dbReference type="ARBA" id="ARBA00023136"/>
    </source>
</evidence>
<evidence type="ECO:0000256" key="12">
    <source>
        <dbReference type="SAM" id="Phobius"/>
    </source>
</evidence>
<evidence type="ECO:0000256" key="3">
    <source>
        <dbReference type="ARBA" id="ARBA00022475"/>
    </source>
</evidence>
<keyword evidence="5 12" id="KW-0812">Transmembrane</keyword>
<evidence type="ECO:0000259" key="13">
    <source>
        <dbReference type="Pfam" id="PF01435"/>
    </source>
</evidence>
<evidence type="ECO:0000256" key="8">
    <source>
        <dbReference type="ARBA" id="ARBA00022833"/>
    </source>
</evidence>
<name>A0ABV3ERT1_9ACTN</name>
<gene>
    <name evidence="14" type="ORF">AB0D95_16945</name>
</gene>
<evidence type="ECO:0000313" key="15">
    <source>
        <dbReference type="Proteomes" id="UP001551584"/>
    </source>
</evidence>
<keyword evidence="6" id="KW-0479">Metal-binding</keyword>
<keyword evidence="11 12" id="KW-0472">Membrane</keyword>
<protein>
    <submittedName>
        <fullName evidence="14">M48 family metallopeptidase</fullName>
    </submittedName>
</protein>
<proteinExistence type="predicted"/>
<evidence type="ECO:0000256" key="5">
    <source>
        <dbReference type="ARBA" id="ARBA00022692"/>
    </source>
</evidence>
<dbReference type="Proteomes" id="UP001551584">
    <property type="component" value="Unassembled WGS sequence"/>
</dbReference>
<sequence length="547" mass="58580">MSSTLRAVRALILLAGFQLLSLVLLGVLAAVDWAAVHAPSSVTGKVWLVSVVLAVPVIRGMFMLRLPKLEEPPGVPLTEEAEPRLWAVVRELAAAAGTRAPDGIILTADVNASVMEHPRLGGLLPGRRSLHIGLPLLTGLSEAQFRSVLAHEYGHYVGGDTRLGPVVARGRRQIQRTIAHFHEKADKKVARERAAQEKKSARRVAKGKKAKEIDTTGAGATYRAMAKIYTWYGTFFLRASLSTGRAQEFAADRNAARLAGRDATASALREIPVLANAYDFYLDRYATLGLDARTMPPHGAFFGGFGDMLGARELQLAEMRAELPEPERSPYDSHPPIAERVHAVESLPDDGRADDGRGAALDILADARAAAAALEPAVLAEELLGFRRAADWADVLRSGMTARLGDLDTPLHRALAVYTKSAPTLPALLKVIDEGHLWQLARRLPLSDEAAAAQGRAFREFVRPSLEGLVHTWVISELSKQGLLDWEFSWSESATVVLPGGDPEAAGEALAAAVAAALADHPDTAPLRALLPPVPAGAGTDTDIESV</sequence>
<feature type="transmembrane region" description="Helical" evidence="12">
    <location>
        <begin position="45"/>
        <end position="62"/>
    </location>
</feature>
<dbReference type="Gene3D" id="3.30.2010.10">
    <property type="entry name" value="Metalloproteases ('zincins'), catalytic domain"/>
    <property type="match status" value="1"/>
</dbReference>
<evidence type="ECO:0000256" key="10">
    <source>
        <dbReference type="ARBA" id="ARBA00023049"/>
    </source>
</evidence>
<evidence type="ECO:0000256" key="2">
    <source>
        <dbReference type="ARBA" id="ARBA00004651"/>
    </source>
</evidence>
<dbReference type="RefSeq" id="WP_359273402.1">
    <property type="nucleotide sequence ID" value="NZ_JBEZNA010000036.1"/>
</dbReference>
<reference evidence="14 15" key="1">
    <citation type="submission" date="2024-06" db="EMBL/GenBank/DDBJ databases">
        <title>The Natural Products Discovery Center: Release of the First 8490 Sequenced Strains for Exploring Actinobacteria Biosynthetic Diversity.</title>
        <authorList>
            <person name="Kalkreuter E."/>
            <person name="Kautsar S.A."/>
            <person name="Yang D."/>
            <person name="Bader C.D."/>
            <person name="Teijaro C.N."/>
            <person name="Fluegel L."/>
            <person name="Davis C.M."/>
            <person name="Simpson J.R."/>
            <person name="Lauterbach L."/>
            <person name="Steele A.D."/>
            <person name="Gui C."/>
            <person name="Meng S."/>
            <person name="Li G."/>
            <person name="Viehrig K."/>
            <person name="Ye F."/>
            <person name="Su P."/>
            <person name="Kiefer A.F."/>
            <person name="Nichols A."/>
            <person name="Cepeda A.J."/>
            <person name="Yan W."/>
            <person name="Fan B."/>
            <person name="Jiang Y."/>
            <person name="Adhikari A."/>
            <person name="Zheng C.-J."/>
            <person name="Schuster L."/>
            <person name="Cowan T.M."/>
            <person name="Smanski M.J."/>
            <person name="Chevrette M.G."/>
            <person name="De Carvalho L.P.S."/>
            <person name="Shen B."/>
        </authorList>
    </citation>
    <scope>NUCLEOTIDE SEQUENCE [LARGE SCALE GENOMIC DNA]</scope>
    <source>
        <strain evidence="14 15">NPDC048117</strain>
    </source>
</reference>
<dbReference type="CDD" id="cd07328">
    <property type="entry name" value="M48_Ste24p_like"/>
    <property type="match status" value="1"/>
</dbReference>
<evidence type="ECO:0000256" key="6">
    <source>
        <dbReference type="ARBA" id="ARBA00022723"/>
    </source>
</evidence>
<keyword evidence="10" id="KW-0482">Metalloprotease</keyword>
<dbReference type="Pfam" id="PF01435">
    <property type="entry name" value="Peptidase_M48"/>
    <property type="match status" value="1"/>
</dbReference>
<keyword evidence="4" id="KW-0645">Protease</keyword>
<dbReference type="InterPro" id="IPR001915">
    <property type="entry name" value="Peptidase_M48"/>
</dbReference>
<evidence type="ECO:0000256" key="4">
    <source>
        <dbReference type="ARBA" id="ARBA00022670"/>
    </source>
</evidence>
<feature type="domain" description="Peptidase M48" evidence="13">
    <location>
        <begin position="82"/>
        <end position="346"/>
    </location>
</feature>
<keyword evidence="15" id="KW-1185">Reference proteome</keyword>
<organism evidence="14 15">
    <name type="scientific">Streptomyces chilikensis</name>
    <dbReference type="NCBI Taxonomy" id="1194079"/>
    <lineage>
        <taxon>Bacteria</taxon>
        <taxon>Bacillati</taxon>
        <taxon>Actinomycetota</taxon>
        <taxon>Actinomycetes</taxon>
        <taxon>Kitasatosporales</taxon>
        <taxon>Streptomycetaceae</taxon>
        <taxon>Streptomyces</taxon>
    </lineage>
</organism>
<comment type="subcellular location">
    <subcellularLocation>
        <location evidence="2">Cell membrane</location>
        <topology evidence="2">Multi-pass membrane protein</topology>
    </subcellularLocation>
</comment>
<keyword evidence="3" id="KW-1003">Cell membrane</keyword>
<evidence type="ECO:0000313" key="14">
    <source>
        <dbReference type="EMBL" id="MEU9578925.1"/>
    </source>
</evidence>
<dbReference type="EMBL" id="JBEZNA010000036">
    <property type="protein sequence ID" value="MEU9578925.1"/>
    <property type="molecule type" value="Genomic_DNA"/>
</dbReference>
<dbReference type="PANTHER" id="PTHR43221:SF1">
    <property type="entry name" value="PROTEASE HTPX"/>
    <property type="match status" value="1"/>
</dbReference>
<evidence type="ECO:0000256" key="9">
    <source>
        <dbReference type="ARBA" id="ARBA00022989"/>
    </source>
</evidence>
<dbReference type="InterPro" id="IPR050083">
    <property type="entry name" value="HtpX_protease"/>
</dbReference>
<keyword evidence="8" id="KW-0862">Zinc</keyword>
<evidence type="ECO:0000256" key="7">
    <source>
        <dbReference type="ARBA" id="ARBA00022801"/>
    </source>
</evidence>
<comment type="caution">
    <text evidence="14">The sequence shown here is derived from an EMBL/GenBank/DDBJ whole genome shotgun (WGS) entry which is preliminary data.</text>
</comment>
<accession>A0ABV3ERT1</accession>
<keyword evidence="7" id="KW-0378">Hydrolase</keyword>
<comment type="cofactor">
    <cofactor evidence="1">
        <name>Zn(2+)</name>
        <dbReference type="ChEBI" id="CHEBI:29105"/>
    </cofactor>
</comment>